<dbReference type="PANTHER" id="PTHR10790">
    <property type="entry name" value="TPR-DOMAIN CONTAINING PROTEIN"/>
    <property type="match status" value="1"/>
</dbReference>
<dbReference type="Gene3D" id="2.60.40.420">
    <property type="entry name" value="Cupredoxins - blue copper proteins"/>
    <property type="match status" value="1"/>
</dbReference>
<evidence type="ECO:0000256" key="1">
    <source>
        <dbReference type="SAM" id="MobiDB-lite"/>
    </source>
</evidence>
<keyword evidence="2" id="KW-0812">Transmembrane</keyword>
<organism evidence="4 5">
    <name type="scientific">Methanoculleus bourgensis</name>
    <dbReference type="NCBI Taxonomy" id="83986"/>
    <lineage>
        <taxon>Archaea</taxon>
        <taxon>Methanobacteriati</taxon>
        <taxon>Methanobacteriota</taxon>
        <taxon>Stenosarchaea group</taxon>
        <taxon>Methanomicrobia</taxon>
        <taxon>Methanomicrobiales</taxon>
        <taxon>Methanomicrobiaceae</taxon>
        <taxon>Methanoculleus</taxon>
    </lineage>
</organism>
<keyword evidence="2" id="KW-0472">Membrane</keyword>
<feature type="transmembrane region" description="Helical" evidence="2">
    <location>
        <begin position="89"/>
        <end position="110"/>
    </location>
</feature>
<feature type="region of interest" description="Disordered" evidence="1">
    <location>
        <begin position="683"/>
        <end position="706"/>
    </location>
</feature>
<dbReference type="Pfam" id="PF13473">
    <property type="entry name" value="Cupredoxin_1"/>
    <property type="match status" value="1"/>
</dbReference>
<feature type="domain" description="EfeO-type cupredoxin-like" evidence="3">
    <location>
        <begin position="721"/>
        <end position="814"/>
    </location>
</feature>
<proteinExistence type="predicted"/>
<feature type="compositionally biased region" description="Basic and acidic residues" evidence="1">
    <location>
        <begin position="689"/>
        <end position="700"/>
    </location>
</feature>
<feature type="transmembrane region" description="Helical" evidence="2">
    <location>
        <begin position="428"/>
        <end position="448"/>
    </location>
</feature>
<dbReference type="PANTHER" id="PTHR10790:SF51">
    <property type="entry name" value="TETRATRICOPEPTIDE REPEAT PROTEIN"/>
    <property type="match status" value="1"/>
</dbReference>
<protein>
    <recommendedName>
        <fullName evidence="3">EfeO-type cupredoxin-like domain-containing protein</fullName>
    </recommendedName>
</protein>
<keyword evidence="2" id="KW-1133">Transmembrane helix</keyword>
<evidence type="ECO:0000313" key="4">
    <source>
        <dbReference type="EMBL" id="CVK34614.1"/>
    </source>
</evidence>
<reference evidence="4 5" key="1">
    <citation type="submission" date="2016-01" db="EMBL/GenBank/DDBJ databases">
        <authorList>
            <person name="Manzoor S."/>
        </authorList>
    </citation>
    <scope>NUCLEOTIDE SEQUENCE [LARGE SCALE GENOMIC DNA]</scope>
    <source>
        <strain evidence="4">Methanoculleus sp MAB1</strain>
    </source>
</reference>
<feature type="transmembrane region" description="Helical" evidence="2">
    <location>
        <begin position="45"/>
        <end position="77"/>
    </location>
</feature>
<name>A0A0X8XYX0_9EURY</name>
<dbReference type="SUPFAM" id="SSF49503">
    <property type="entry name" value="Cupredoxins"/>
    <property type="match status" value="1"/>
</dbReference>
<accession>A0A0X8XYX0</accession>
<feature type="transmembrane region" description="Helical" evidence="2">
    <location>
        <begin position="205"/>
        <end position="226"/>
    </location>
</feature>
<dbReference type="Pfam" id="PF10060">
    <property type="entry name" value="DUF2298"/>
    <property type="match status" value="1"/>
</dbReference>
<dbReference type="InterPro" id="IPR018746">
    <property type="entry name" value="DUF2298"/>
</dbReference>
<evidence type="ECO:0000256" key="2">
    <source>
        <dbReference type="SAM" id="Phobius"/>
    </source>
</evidence>
<sequence length="815" mass="88938">MDPILQACYVLLWAGLLKGLQMALWPRLRPALGEYAYPAAYPASLLLFALATWYCGLLRVPVALALLVFVALGIWGLRRGDYRLAELRGLLAWDAVFLVGFLFALSVRFVNPPVNYFSEQYMNHAFLAAIMRNPVVPPLDPWFAGGHLTVYYYLGHWLMGCLGFVTGVPPEVVFNLIPATVYGTSFVMLYAIGSLFLRRWRWVPLTVLLLVPPSVPWFLATGWNLYGAFQETNWIIPGARFEFPLFSLFLGNAHAFEMAAFNQFLLIFLLGFAWLRWGGLDAPGRWGLALFIAVSIGSMPLLSSWDALVYGPAVTVFLLLLWARERESVSRAAVVAVPAVAFLIYLPYYLLLEPAGVGGTGWGFPPTDPLVFVAIWGGFLALLYAAVARDIRVSPVYLAVALPFIATGYAALGIVVVPLAYLLRRRSFPDLLCIAGLLVLAFCDIFYLQEMLGGDYSRFNTIFKFYFDAWILLGTGSLLLVGRWLAARQPVLPASVRRGATIVAVVALLATPFALNVDIGQGLLGIGYPPAGYHTLDGLAYLDASRPGEAAAIAYLRSLEGDHCIVEAENGDYGYYSRVSTFTGIPTILGQISHELTWRGNGAWYAERPADVRAIYENPEESLALMAKYNATLLYVASLSVSATASGCLTGGLPSSTMRAGCRSMSGCRRLTRVRRGNLYMSGVGGGAHDARDPSVERHRGGTNVTPRVTTTPSRAAGGRSVTVEIAAEHVTFDTDTITVPAGAGVTMNFENRDDGIPHNVAVYTDSSASRVIFRGEIITGPAEVTYTFTAPEEPGTYFFRCDVHPSMNGGFVVE</sequence>
<dbReference type="GeneID" id="27138788"/>
<dbReference type="InterPro" id="IPR028096">
    <property type="entry name" value="EfeO_Cupredoxin"/>
</dbReference>
<feature type="transmembrane region" description="Helical" evidence="2">
    <location>
        <begin position="370"/>
        <end position="387"/>
    </location>
</feature>
<dbReference type="EMBL" id="LT158599">
    <property type="protein sequence ID" value="CVK34614.1"/>
    <property type="molecule type" value="Genomic_DNA"/>
</dbReference>
<feature type="transmembrane region" description="Helical" evidence="2">
    <location>
        <begin position="172"/>
        <end position="193"/>
    </location>
</feature>
<feature type="transmembrane region" description="Helical" evidence="2">
    <location>
        <begin position="307"/>
        <end position="323"/>
    </location>
</feature>
<feature type="transmembrane region" description="Helical" evidence="2">
    <location>
        <begin position="246"/>
        <end position="272"/>
    </location>
</feature>
<feature type="transmembrane region" description="Helical" evidence="2">
    <location>
        <begin position="332"/>
        <end position="350"/>
    </location>
</feature>
<dbReference type="InterPro" id="IPR008972">
    <property type="entry name" value="Cupredoxin"/>
</dbReference>
<evidence type="ECO:0000259" key="3">
    <source>
        <dbReference type="Pfam" id="PF13473"/>
    </source>
</evidence>
<dbReference type="Proteomes" id="UP000069850">
    <property type="component" value="Chromosome 1"/>
</dbReference>
<feature type="transmembrane region" description="Helical" evidence="2">
    <location>
        <begin position="396"/>
        <end position="422"/>
    </location>
</feature>
<feature type="transmembrane region" description="Helical" evidence="2">
    <location>
        <begin position="7"/>
        <end position="25"/>
    </location>
</feature>
<dbReference type="RefSeq" id="WP_238320399.1">
    <property type="nucleotide sequence ID" value="NZ_LT158599.1"/>
</dbReference>
<gene>
    <name evidence="4" type="ORF">MMAB1_3401</name>
</gene>
<dbReference type="KEGG" id="mema:MMAB1_3401"/>
<dbReference type="NCBIfam" id="TIGR03662">
    <property type="entry name" value="Chlor_Arch_YYY"/>
    <property type="match status" value="1"/>
</dbReference>
<evidence type="ECO:0000313" key="5">
    <source>
        <dbReference type="Proteomes" id="UP000069850"/>
    </source>
</evidence>
<dbReference type="AlphaFoldDB" id="A0A0X8XYX0"/>
<feature type="transmembrane region" description="Helical" evidence="2">
    <location>
        <begin position="469"/>
        <end position="487"/>
    </location>
</feature>